<evidence type="ECO:0000256" key="9">
    <source>
        <dbReference type="ARBA" id="ARBA00022853"/>
    </source>
</evidence>
<keyword evidence="11" id="KW-0560">Oxidoreductase</keyword>
<dbReference type="Gene3D" id="2.60.120.650">
    <property type="entry name" value="Cupin"/>
    <property type="match status" value="1"/>
</dbReference>
<evidence type="ECO:0000256" key="8">
    <source>
        <dbReference type="ARBA" id="ARBA00022833"/>
    </source>
</evidence>
<dbReference type="InterPro" id="IPR019786">
    <property type="entry name" value="Zinc_finger_PHD-type_CS"/>
</dbReference>
<dbReference type="InterPro" id="IPR003349">
    <property type="entry name" value="JmjN"/>
</dbReference>
<feature type="domain" description="JmjC" evidence="20">
    <location>
        <begin position="442"/>
        <end position="608"/>
    </location>
</feature>
<organism evidence="21">
    <name type="scientific">Amphimedon queenslandica</name>
    <name type="common">Sponge</name>
    <dbReference type="NCBI Taxonomy" id="400682"/>
    <lineage>
        <taxon>Eukaryota</taxon>
        <taxon>Metazoa</taxon>
        <taxon>Porifera</taxon>
        <taxon>Demospongiae</taxon>
        <taxon>Heteroscleromorpha</taxon>
        <taxon>Haplosclerida</taxon>
        <taxon>Niphatidae</taxon>
        <taxon>Amphimedon</taxon>
    </lineage>
</organism>
<evidence type="ECO:0000256" key="4">
    <source>
        <dbReference type="ARBA" id="ARBA00012902"/>
    </source>
</evidence>
<dbReference type="InterPro" id="IPR003347">
    <property type="entry name" value="JmjC_dom"/>
</dbReference>
<dbReference type="InterPro" id="IPR004198">
    <property type="entry name" value="Znf_C5HC2"/>
</dbReference>
<dbReference type="Gene3D" id="1.10.150.60">
    <property type="entry name" value="ARID DNA-binding domain"/>
    <property type="match status" value="1"/>
</dbReference>
<dbReference type="CDD" id="cd16864">
    <property type="entry name" value="ARID_JARID"/>
    <property type="match status" value="1"/>
</dbReference>
<sequence length="1559" mass="176277">MESEEFIRPPEAPVFQPTPEEFKDPVSYISKIRPVVLNTGICKIKPPLGWKPPFALNVDAFKFTPRLQPLNELEANTRVKLNFLDNLAKFWDMQGVSFKVPVVNRSPLDLHQLFKIVTNNGGFEEVCSARKWVSIAREMKYDNIAVSGSLRINYEKYLYPFEICQVNNGVLKLNMSKKSCSPTNTSGGLARGSNAEENHFSHDIETDIKPDDNHRRSKRKLSEDPDYNFDISESNPEFKKLAFSAPGPKNVYVPMKRTSRRCFSRYRMSLGDAEPIEAESESKPSTEKAEPVNDSKISCRECGYDYCEDELLCCCGCYAYYHVFCLSPPLASLPTGSWYCPHCIAKECCQVPDPFGFEQAKKVYSLQTFGKMANQFKADYFNQQPTDVPYATVEKEFWRLVGSVDDEVTVEYGADLHSSKHGSGFPLRDPCSGLLTVSGTEEYVNSGWNLNNLPVLKGSVLGFIDADISGMKVPWLYVGMCFSCFCWHTEDHWSYSINYLHWGEAKTWYGVPSAYADALEATMKEQAPELFENQPDLMHHLATTLNPSLLIKNGIPVVRTDQCAGEFVVTFPRAYHAGFNQGFNFAEAVNFSLADWLPVGRESIEHYRLTQKSPVFSHDELICKIVAQPNDLDLSVLVMASKDAETMFSIEEQLRHSVKCSGIQVEKKEIFELLPDDDRQCSVCKTCCFLSGVRCSCSPKLMACLEHHKDLCNCHSSEKSLRIRYNLTELRQLMSTAQERANMFCLWAKRVDSLLDGLEQPKPDLQYMQALLLDGKNKEFSNCEQYNELVAAIGETERILSTIYDIMQPKSRDMFVSVHDLKQVLQDVLALPCVLPEVDKLQFHLHTINAYQEEVLSTLSAMNDNCSTNEEDILVLRKLLERGEQLSLDIPQLGEIRNAIDRVAWIKDINVLLNSGKKNHIDTLRSMYKKGQSLHSCKAVSSSLEKLKNLLGAVQEWEHKVKSSLKEKPPHPISYFEAQLKGMNQLPVTVPLAETLCLAIDEAKKWNDEAQEVQAADKHPHYSTLKELLSSAHPISMRLDQLPQVESRYSAAKAWVDRASRTFLKKNSSSSLIDVLLPRAESVAASQQGKAPKKKGDSEYIVHTSALSLAKGDRLKEMDLIHAMEKEEIEYIKKKRKFNIDKQQQEEDSSSPVLYCLCNKPESGYMLQCEVCNEWYHANCLHIPKSKLNQDSDISKEMRFICGSCLRSRRPRLDAIVSLLISLQKVPVAISEGTALHCLAERAISWQKQAREVLSTTRGVIEEARSQQLRLLDIRKKVSKWKQEASEESAEVLAYQTGSVLKHYESQLSKEKANYAGLTEAQRKNVEDMLLVGDLLEVTTDETTQLWQILQTDSECISYYTMTEEEAMKNCTTKVTSPPSRKLQMMLEDAEDTNVSLSASATSKKRKKGAVEDVVAEQSQNKKKKSVKQTERKKLSPSKSLRQRQSPAVESLACIEGQGILSDDEHEVQGSDSNEDAICSAPQCIRPMASQISWVQCDLCQLWFHLLCVGLTPESVEKIDIYNCCVCKQKCISEQKALFESASQKKTTAMLNQRTSIKL</sequence>
<dbReference type="GO" id="GO:0008270">
    <property type="term" value="F:zinc ion binding"/>
    <property type="evidence" value="ECO:0007669"/>
    <property type="project" value="UniProtKB-KW"/>
</dbReference>
<comment type="cofactor">
    <cofactor evidence="1">
        <name>Fe(2+)</name>
        <dbReference type="ChEBI" id="CHEBI:29033"/>
    </cofactor>
</comment>
<keyword evidence="7 15" id="KW-0863">Zinc-finger</keyword>
<dbReference type="Pfam" id="PF00628">
    <property type="entry name" value="PHD"/>
    <property type="match status" value="1"/>
</dbReference>
<dbReference type="PROSITE" id="PS01359">
    <property type="entry name" value="ZF_PHD_1"/>
    <property type="match status" value="2"/>
</dbReference>
<evidence type="ECO:0000256" key="16">
    <source>
        <dbReference type="SAM" id="MobiDB-lite"/>
    </source>
</evidence>
<dbReference type="SUPFAM" id="SSF46774">
    <property type="entry name" value="ARID-like"/>
    <property type="match status" value="1"/>
</dbReference>
<feature type="domain" description="PHD-type" evidence="17">
    <location>
        <begin position="296"/>
        <end position="346"/>
    </location>
</feature>
<dbReference type="SMART" id="SM01014">
    <property type="entry name" value="ARID"/>
    <property type="match status" value="1"/>
</dbReference>
<keyword evidence="12" id="KW-0408">Iron</keyword>
<name>A0A1X7V2F6_AMPQE</name>
<dbReference type="GO" id="GO:0034647">
    <property type="term" value="F:histone H3K4me/H3K4me2/H3K4me3 demethylase activity"/>
    <property type="evidence" value="ECO:0007669"/>
    <property type="project" value="UniProtKB-EC"/>
</dbReference>
<comment type="subcellular location">
    <subcellularLocation>
        <location evidence="2">Nucleus</location>
    </subcellularLocation>
</comment>
<keyword evidence="22" id="KW-1185">Reference proteome</keyword>
<evidence type="ECO:0000256" key="12">
    <source>
        <dbReference type="ARBA" id="ARBA00023004"/>
    </source>
</evidence>
<dbReference type="SUPFAM" id="SSF51197">
    <property type="entry name" value="Clavaminate synthase-like"/>
    <property type="match status" value="1"/>
</dbReference>
<keyword evidence="13" id="KW-0539">Nucleus</keyword>
<evidence type="ECO:0000256" key="2">
    <source>
        <dbReference type="ARBA" id="ARBA00004123"/>
    </source>
</evidence>
<dbReference type="KEGG" id="aqu:100639023"/>
<protein>
    <recommendedName>
        <fullName evidence="4">[histone H3]-trimethyl-L-lysine(4) demethylase</fullName>
        <ecNumber evidence="4">1.14.11.67</ecNumber>
    </recommendedName>
</protein>
<evidence type="ECO:0000256" key="10">
    <source>
        <dbReference type="ARBA" id="ARBA00022964"/>
    </source>
</evidence>
<dbReference type="SMART" id="SM00545">
    <property type="entry name" value="JmjN"/>
    <property type="match status" value="1"/>
</dbReference>
<dbReference type="OrthoDB" id="1678912at2759"/>
<dbReference type="InterPro" id="IPR001965">
    <property type="entry name" value="Znf_PHD"/>
</dbReference>
<dbReference type="PROSITE" id="PS51183">
    <property type="entry name" value="JMJN"/>
    <property type="match status" value="1"/>
</dbReference>
<dbReference type="CDD" id="cd15610">
    <property type="entry name" value="PHD3_KDM5A_like"/>
    <property type="match status" value="1"/>
</dbReference>
<evidence type="ECO:0000259" key="18">
    <source>
        <dbReference type="PROSITE" id="PS51011"/>
    </source>
</evidence>
<evidence type="ECO:0000256" key="3">
    <source>
        <dbReference type="ARBA" id="ARBA00006801"/>
    </source>
</evidence>
<dbReference type="Pfam" id="PF02373">
    <property type="entry name" value="JmjC"/>
    <property type="match status" value="1"/>
</dbReference>
<dbReference type="Pfam" id="PF21323">
    <property type="entry name" value="KDM5_C-hel"/>
    <property type="match status" value="1"/>
</dbReference>
<keyword evidence="6" id="KW-0677">Repeat</keyword>
<dbReference type="PANTHER" id="PTHR10694">
    <property type="entry name" value="LYSINE-SPECIFIC DEMETHYLASE"/>
    <property type="match status" value="1"/>
</dbReference>
<dbReference type="SMART" id="SM00249">
    <property type="entry name" value="PHD"/>
    <property type="match status" value="3"/>
</dbReference>
<dbReference type="PROSITE" id="PS51011">
    <property type="entry name" value="ARID"/>
    <property type="match status" value="1"/>
</dbReference>
<evidence type="ECO:0000259" key="17">
    <source>
        <dbReference type="PROSITE" id="PS50016"/>
    </source>
</evidence>
<evidence type="ECO:0000256" key="6">
    <source>
        <dbReference type="ARBA" id="ARBA00022737"/>
    </source>
</evidence>
<dbReference type="FunCoup" id="A0A1X7V2F6">
    <property type="interactions" value="1126"/>
</dbReference>
<dbReference type="GO" id="GO:0006355">
    <property type="term" value="P:regulation of DNA-templated transcription"/>
    <property type="evidence" value="ECO:0007669"/>
    <property type="project" value="TreeGrafter"/>
</dbReference>
<dbReference type="PROSITE" id="PS51184">
    <property type="entry name" value="JMJC"/>
    <property type="match status" value="1"/>
</dbReference>
<dbReference type="GO" id="GO:0000785">
    <property type="term" value="C:chromatin"/>
    <property type="evidence" value="ECO:0007669"/>
    <property type="project" value="TreeGrafter"/>
</dbReference>
<dbReference type="FunFam" id="1.10.150.60:FF:000016">
    <property type="entry name" value="Putative Lysine-specific demethylase 5B"/>
    <property type="match status" value="1"/>
</dbReference>
<proteinExistence type="inferred from homology"/>
<reference evidence="22" key="1">
    <citation type="journal article" date="2010" name="Nature">
        <title>The Amphimedon queenslandica genome and the evolution of animal complexity.</title>
        <authorList>
            <person name="Srivastava M."/>
            <person name="Simakov O."/>
            <person name="Chapman J."/>
            <person name="Fahey B."/>
            <person name="Gauthier M.E."/>
            <person name="Mitros T."/>
            <person name="Richards G.S."/>
            <person name="Conaco C."/>
            <person name="Dacre M."/>
            <person name="Hellsten U."/>
            <person name="Larroux C."/>
            <person name="Putnam N.H."/>
            <person name="Stanke M."/>
            <person name="Adamska M."/>
            <person name="Darling A."/>
            <person name="Degnan S.M."/>
            <person name="Oakley T.H."/>
            <person name="Plachetzki D.C."/>
            <person name="Zhai Y."/>
            <person name="Adamski M."/>
            <person name="Calcino A."/>
            <person name="Cummins S.F."/>
            <person name="Goodstein D.M."/>
            <person name="Harris C."/>
            <person name="Jackson D.J."/>
            <person name="Leys S.P."/>
            <person name="Shu S."/>
            <person name="Woodcroft B.J."/>
            <person name="Vervoort M."/>
            <person name="Kosik K.S."/>
            <person name="Manning G."/>
            <person name="Degnan B.M."/>
            <person name="Rokhsar D.S."/>
        </authorList>
    </citation>
    <scope>NUCLEOTIDE SEQUENCE [LARGE SCALE GENOMIC DNA]</scope>
</reference>
<dbReference type="GO" id="GO:0003677">
    <property type="term" value="F:DNA binding"/>
    <property type="evidence" value="ECO:0007669"/>
    <property type="project" value="InterPro"/>
</dbReference>
<gene>
    <name evidence="21" type="primary">100639023</name>
</gene>
<keyword evidence="9" id="KW-0156">Chromatin regulator</keyword>
<feature type="domain" description="JmjN" evidence="19">
    <location>
        <begin position="12"/>
        <end position="53"/>
    </location>
</feature>
<keyword evidence="10" id="KW-0223">Dioxygenase</keyword>
<dbReference type="InterPro" id="IPR001606">
    <property type="entry name" value="ARID_dom"/>
</dbReference>
<comment type="similarity">
    <text evidence="3">Belongs to the JARID1 histone demethylase family.</text>
</comment>
<dbReference type="Pfam" id="PF01388">
    <property type="entry name" value="ARID"/>
    <property type="match status" value="1"/>
</dbReference>
<evidence type="ECO:0000313" key="21">
    <source>
        <dbReference type="EnsemblMetazoa" id="Aqu2.1.34136_001"/>
    </source>
</evidence>
<feature type="compositionally biased region" description="Polar residues" evidence="16">
    <location>
        <begin position="1437"/>
        <end position="1448"/>
    </location>
</feature>
<dbReference type="InterPro" id="IPR013083">
    <property type="entry name" value="Znf_RING/FYVE/PHD"/>
</dbReference>
<dbReference type="InterPro" id="IPR036431">
    <property type="entry name" value="ARID_dom_sf"/>
</dbReference>
<feature type="region of interest" description="Disordered" evidence="16">
    <location>
        <begin position="182"/>
        <end position="228"/>
    </location>
</feature>
<dbReference type="EnsemblMetazoa" id="Aqu2.1.34136_001">
    <property type="protein sequence ID" value="Aqu2.1.34136_001"/>
    <property type="gene ID" value="Aqu2.1.34136"/>
</dbReference>
<dbReference type="InterPro" id="IPR011011">
    <property type="entry name" value="Znf_FYVE_PHD"/>
</dbReference>
<dbReference type="Pfam" id="PF02928">
    <property type="entry name" value="zf-C5HC2"/>
    <property type="match status" value="1"/>
</dbReference>
<dbReference type="SMART" id="SM00501">
    <property type="entry name" value="BRIGHT"/>
    <property type="match status" value="1"/>
</dbReference>
<feature type="compositionally biased region" description="Polar residues" evidence="16">
    <location>
        <begin position="1393"/>
        <end position="1402"/>
    </location>
</feature>
<dbReference type="STRING" id="400682.A0A1X7V2F6"/>
<feature type="domain" description="ARID" evidence="18">
    <location>
        <begin position="77"/>
        <end position="166"/>
    </location>
</feature>
<dbReference type="Proteomes" id="UP000007879">
    <property type="component" value="Unassembled WGS sequence"/>
</dbReference>
<dbReference type="InterPro" id="IPR048615">
    <property type="entry name" value="KDM5_C-hel"/>
</dbReference>
<dbReference type="InterPro" id="IPR013637">
    <property type="entry name" value="Lys_sp_deMease-like_dom"/>
</dbReference>
<dbReference type="Gene3D" id="3.30.40.10">
    <property type="entry name" value="Zinc/RING finger domain, C3HC4 (zinc finger)"/>
    <property type="match status" value="3"/>
</dbReference>
<dbReference type="PANTHER" id="PTHR10694:SF33">
    <property type="entry name" value="LYSINE-SPECIFIC DEMETHYLASE 5"/>
    <property type="match status" value="1"/>
</dbReference>
<dbReference type="eggNOG" id="KOG1246">
    <property type="taxonomic scope" value="Eukaryota"/>
</dbReference>
<dbReference type="InterPro" id="IPR019787">
    <property type="entry name" value="Znf_PHD-finger"/>
</dbReference>
<evidence type="ECO:0000256" key="14">
    <source>
        <dbReference type="ARBA" id="ARBA00048734"/>
    </source>
</evidence>
<comment type="catalytic activity">
    <reaction evidence="14">
        <text>N(6),N(6),N(6)-trimethyl-L-lysyl(4)-[histone H3] + 3 2-oxoglutarate + 3 O2 = L-lysyl(4)-[histone H3] + 3 formaldehyde + 3 succinate + 3 CO2</text>
        <dbReference type="Rhea" id="RHEA:60208"/>
        <dbReference type="Rhea" id="RHEA-COMP:15537"/>
        <dbReference type="Rhea" id="RHEA-COMP:15547"/>
        <dbReference type="ChEBI" id="CHEBI:15379"/>
        <dbReference type="ChEBI" id="CHEBI:16526"/>
        <dbReference type="ChEBI" id="CHEBI:16810"/>
        <dbReference type="ChEBI" id="CHEBI:16842"/>
        <dbReference type="ChEBI" id="CHEBI:29969"/>
        <dbReference type="ChEBI" id="CHEBI:30031"/>
        <dbReference type="ChEBI" id="CHEBI:61961"/>
        <dbReference type="EC" id="1.14.11.67"/>
    </reaction>
</comment>
<feature type="domain" description="PHD-type" evidence="17">
    <location>
        <begin position="1153"/>
        <end position="1208"/>
    </location>
</feature>
<keyword evidence="8" id="KW-0862">Zinc</keyword>
<feature type="compositionally biased region" description="Basic and acidic residues" evidence="16">
    <location>
        <begin position="194"/>
        <end position="214"/>
    </location>
</feature>
<evidence type="ECO:0000256" key="5">
    <source>
        <dbReference type="ARBA" id="ARBA00022723"/>
    </source>
</evidence>
<evidence type="ECO:0000313" key="22">
    <source>
        <dbReference type="Proteomes" id="UP000007879"/>
    </source>
</evidence>
<accession>A0A1X7V2F6</accession>
<dbReference type="Pfam" id="PF02375">
    <property type="entry name" value="JmjN"/>
    <property type="match status" value="1"/>
</dbReference>
<dbReference type="CDD" id="cd15532">
    <property type="entry name" value="PHD2_CHD_II"/>
    <property type="match status" value="1"/>
</dbReference>
<evidence type="ECO:0000256" key="7">
    <source>
        <dbReference type="ARBA" id="ARBA00022771"/>
    </source>
</evidence>
<dbReference type="GO" id="GO:0005634">
    <property type="term" value="C:nucleus"/>
    <property type="evidence" value="ECO:0007669"/>
    <property type="project" value="UniProtKB-SubCell"/>
</dbReference>
<evidence type="ECO:0000256" key="13">
    <source>
        <dbReference type="ARBA" id="ARBA00023242"/>
    </source>
</evidence>
<evidence type="ECO:0000259" key="19">
    <source>
        <dbReference type="PROSITE" id="PS51183"/>
    </source>
</evidence>
<reference evidence="21" key="2">
    <citation type="submission" date="2017-05" db="UniProtKB">
        <authorList>
            <consortium name="EnsemblMetazoa"/>
        </authorList>
    </citation>
    <scope>IDENTIFICATION</scope>
</reference>
<dbReference type="SUPFAM" id="SSF57903">
    <property type="entry name" value="FYVE/PHD zinc finger"/>
    <property type="match status" value="3"/>
</dbReference>
<evidence type="ECO:0000256" key="15">
    <source>
        <dbReference type="PROSITE-ProRule" id="PRU00146"/>
    </source>
</evidence>
<dbReference type="InParanoid" id="A0A1X7V2F6"/>
<evidence type="ECO:0000256" key="1">
    <source>
        <dbReference type="ARBA" id="ARBA00001954"/>
    </source>
</evidence>
<dbReference type="EC" id="1.14.11.67" evidence="4"/>
<dbReference type="PROSITE" id="PS50016">
    <property type="entry name" value="ZF_PHD_2"/>
    <property type="match status" value="2"/>
</dbReference>
<dbReference type="SMART" id="SM00558">
    <property type="entry name" value="JmjC"/>
    <property type="match status" value="1"/>
</dbReference>
<dbReference type="Pfam" id="PF08429">
    <property type="entry name" value="PLU-1"/>
    <property type="match status" value="1"/>
</dbReference>
<evidence type="ECO:0000259" key="20">
    <source>
        <dbReference type="PROSITE" id="PS51184"/>
    </source>
</evidence>
<dbReference type="EnsemblMetazoa" id="XM_003385922.3">
    <property type="protein sequence ID" value="XP_003385970.1"/>
    <property type="gene ID" value="LOC100639023"/>
</dbReference>
<keyword evidence="5" id="KW-0479">Metal-binding</keyword>
<evidence type="ECO:0000256" key="11">
    <source>
        <dbReference type="ARBA" id="ARBA00023002"/>
    </source>
</evidence>
<feature type="region of interest" description="Disordered" evidence="16">
    <location>
        <begin position="1390"/>
        <end position="1448"/>
    </location>
</feature>